<keyword evidence="12" id="KW-1185">Reference proteome</keyword>
<dbReference type="Proteomes" id="UP001642540">
    <property type="component" value="Unassembled WGS sequence"/>
</dbReference>
<keyword evidence="8 10" id="KW-0966">Cell projection</keyword>
<dbReference type="Pfam" id="PF03148">
    <property type="entry name" value="Tektin"/>
    <property type="match status" value="1"/>
</dbReference>
<evidence type="ECO:0000256" key="4">
    <source>
        <dbReference type="ARBA" id="ARBA00022846"/>
    </source>
</evidence>
<keyword evidence="3" id="KW-0963">Cytoplasm</keyword>
<comment type="subcellular location">
    <subcellularLocation>
        <location evidence="10">Cytoplasm</location>
        <location evidence="10">Cytoskeleton</location>
        <location evidence="10">Cilium axoneme</location>
    </subcellularLocation>
    <subcellularLocation>
        <location evidence="1">Cytoplasm</location>
        <location evidence="1">Cytoskeleton</location>
        <location evidence="1">Flagellum axoneme</location>
    </subcellularLocation>
</comment>
<accession>A0ABP1QUD6</accession>
<dbReference type="EMBL" id="CAXLJM020000040">
    <property type="protein sequence ID" value="CAL8109066.1"/>
    <property type="molecule type" value="Genomic_DNA"/>
</dbReference>
<name>A0ABP1QUD6_9HEXA</name>
<evidence type="ECO:0000313" key="11">
    <source>
        <dbReference type="EMBL" id="CAL8109066.1"/>
    </source>
</evidence>
<reference evidence="11 12" key="1">
    <citation type="submission" date="2024-08" db="EMBL/GenBank/DDBJ databases">
        <authorList>
            <person name="Cucini C."/>
            <person name="Frati F."/>
        </authorList>
    </citation>
    <scope>NUCLEOTIDE SEQUENCE [LARGE SCALE GENOMIC DNA]</scope>
</reference>
<comment type="caution">
    <text evidence="11">The sequence shown here is derived from an EMBL/GenBank/DDBJ whole genome shotgun (WGS) entry which is preliminary data.</text>
</comment>
<evidence type="ECO:0000313" key="12">
    <source>
        <dbReference type="Proteomes" id="UP001642540"/>
    </source>
</evidence>
<proteinExistence type="inferred from homology"/>
<keyword evidence="4 10" id="KW-0282">Flagellum</keyword>
<evidence type="ECO:0000256" key="7">
    <source>
        <dbReference type="ARBA" id="ARBA00023212"/>
    </source>
</evidence>
<dbReference type="PANTHER" id="PTHR19960:SF25">
    <property type="entry name" value="TEKTIN-1"/>
    <property type="match status" value="1"/>
</dbReference>
<dbReference type="PANTHER" id="PTHR19960">
    <property type="entry name" value="TEKTIN"/>
    <property type="match status" value="1"/>
</dbReference>
<gene>
    <name evidence="11" type="ORF">ODALV1_LOCUS13188</name>
</gene>
<evidence type="ECO:0000256" key="10">
    <source>
        <dbReference type="RuleBase" id="RU367040"/>
    </source>
</evidence>
<comment type="function">
    <text evidence="9">Microtubule inner protein (MIP) part of the dynein-decorated doublet microtubules (DMTs) in cilia and flagellar axoneme. Forms filamentous polymers in the walls of ciliary and flagellar microtubules.</text>
</comment>
<evidence type="ECO:0000256" key="3">
    <source>
        <dbReference type="ARBA" id="ARBA00022490"/>
    </source>
</evidence>
<dbReference type="InterPro" id="IPR000435">
    <property type="entry name" value="Tektins"/>
</dbReference>
<evidence type="ECO:0000256" key="9">
    <source>
        <dbReference type="ARBA" id="ARBA00045224"/>
    </source>
</evidence>
<organism evidence="11 12">
    <name type="scientific">Orchesella dallaii</name>
    <dbReference type="NCBI Taxonomy" id="48710"/>
    <lineage>
        <taxon>Eukaryota</taxon>
        <taxon>Metazoa</taxon>
        <taxon>Ecdysozoa</taxon>
        <taxon>Arthropoda</taxon>
        <taxon>Hexapoda</taxon>
        <taxon>Collembola</taxon>
        <taxon>Entomobryomorpha</taxon>
        <taxon>Entomobryoidea</taxon>
        <taxon>Orchesellidae</taxon>
        <taxon>Orchesellinae</taxon>
        <taxon>Orchesella</taxon>
    </lineage>
</organism>
<comment type="similarity">
    <text evidence="2 10">Belongs to the tektin family.</text>
</comment>
<evidence type="ECO:0000256" key="8">
    <source>
        <dbReference type="ARBA" id="ARBA00023273"/>
    </source>
</evidence>
<evidence type="ECO:0000256" key="6">
    <source>
        <dbReference type="ARBA" id="ARBA00023069"/>
    </source>
</evidence>
<evidence type="ECO:0000256" key="5">
    <source>
        <dbReference type="ARBA" id="ARBA00023054"/>
    </source>
</evidence>
<keyword evidence="6 10" id="KW-0969">Cilium</keyword>
<protein>
    <recommendedName>
        <fullName evidence="10">Tektin</fullName>
    </recommendedName>
</protein>
<keyword evidence="5" id="KW-0175">Coiled coil</keyword>
<dbReference type="PRINTS" id="PR00511">
    <property type="entry name" value="TEKTIN"/>
</dbReference>
<evidence type="ECO:0000256" key="1">
    <source>
        <dbReference type="ARBA" id="ARBA00004611"/>
    </source>
</evidence>
<keyword evidence="7" id="KW-0206">Cytoskeleton</keyword>
<dbReference type="InterPro" id="IPR048256">
    <property type="entry name" value="Tektin-like"/>
</dbReference>
<evidence type="ECO:0000256" key="2">
    <source>
        <dbReference type="ARBA" id="ARBA00007209"/>
    </source>
</evidence>
<sequence length="123" mass="14366">MLFEQQTVKIRELHTTICKLTKAFEEKQGAVALAETRLTVRSTRPNQELVRDPVQLRLIREIEDNTEQMVKINKNIIDANIVLRSLQRNQLELEDAINVKMITISIDETQVIPLRKTIRIQDF</sequence>